<feature type="binding site" evidence="5">
    <location>
        <position position="311"/>
    </location>
    <ligand>
        <name>NAD(+)</name>
        <dbReference type="ChEBI" id="CHEBI:57540"/>
    </ligand>
</feature>
<dbReference type="CDD" id="cd05302">
    <property type="entry name" value="FDH"/>
    <property type="match status" value="1"/>
</dbReference>
<evidence type="ECO:0000313" key="10">
    <source>
        <dbReference type="Proteomes" id="UP000220353"/>
    </source>
</evidence>
<evidence type="ECO:0000256" key="2">
    <source>
        <dbReference type="ARBA" id="ARBA00013128"/>
    </source>
</evidence>
<keyword evidence="3 5" id="KW-0560">Oxidoreductase</keyword>
<feature type="compositionally biased region" description="Basic and acidic residues" evidence="6">
    <location>
        <begin position="391"/>
        <end position="401"/>
    </location>
</feature>
<dbReference type="EMBL" id="NWTC01000015">
    <property type="protein sequence ID" value="PDT46159.1"/>
    <property type="molecule type" value="Genomic_DNA"/>
</dbReference>
<dbReference type="Proteomes" id="UP000220353">
    <property type="component" value="Unassembled WGS sequence"/>
</dbReference>
<dbReference type="HAMAP" id="MF_03210">
    <property type="entry name" value="Formate_dehydrogenase"/>
    <property type="match status" value="1"/>
</dbReference>
<feature type="binding site" evidence="5">
    <location>
        <begin position="204"/>
        <end position="205"/>
    </location>
    <ligand>
        <name>NAD(+)</name>
        <dbReference type="ChEBI" id="CHEBI:57540"/>
    </ligand>
</feature>
<comment type="function">
    <text evidence="5">Catalyzes the NAD(+)-dependent oxidation of formate to carbon dioxide. Formate oxidation is the final step in the methanol oxidation pathway in methylotrophic microorganisms. Has a role in the detoxification of exogenous formate in non-methylotrophic organisms.</text>
</comment>
<feature type="site" description="Important for catalytic activity" evidence="5">
    <location>
        <position position="335"/>
    </location>
</feature>
<comment type="similarity">
    <text evidence="5">Belongs to the D-isomer specific 2-hydroxyacid dehydrogenase family. FDH subfamily.</text>
</comment>
<dbReference type="GO" id="GO:0005737">
    <property type="term" value="C:cytoplasm"/>
    <property type="evidence" value="ECO:0007669"/>
    <property type="project" value="UniProtKB-SubCell"/>
</dbReference>
<sequence length="401" mass="43466">MEMAKVVCVLYDDPVEGFPNAYARDGLPKLESFPGGQTLPTPKAIDFQPGTLLGSVSGELGLRTFLEGQGHSLVVTSDKDGPDSVFERELVDADIVISQPFWPAYLTAERIAKASKLKLAITAGIGSDHVDLQAAIDRGMTVAEVTYCNSISVSEHVVMMILSLARNYIPSYQWVVKGGWNIADCVARSYDIEGMAIGTVGAGRIGSAVLRRLKPFDVKLHYTDRHRLPEAVEQELAVTFHKTAADMVPVCDVVTINAPLHPETENLFDNAMIAKMKRGAYLVNTARGKICNRDAVARALESGQLAGYAGDVWFPQPPPKDHPWRSMPHHGMTPHISGSSLSAQARYAAGTREILECWFEGRPIREEYLIVAGGKLAGAGAHSYSAGDATRGSEEAARFKT</sequence>
<evidence type="ECO:0000256" key="1">
    <source>
        <dbReference type="ARBA" id="ARBA00000455"/>
    </source>
</evidence>
<feature type="domain" description="D-isomer specific 2-hydroxyacid dehydrogenase catalytic" evidence="7">
    <location>
        <begin position="69"/>
        <end position="365"/>
    </location>
</feature>
<dbReference type="InterPro" id="IPR029752">
    <property type="entry name" value="D-isomer_DH_CS1"/>
</dbReference>
<dbReference type="InterPro" id="IPR006139">
    <property type="entry name" value="D-isomer_2_OHA_DH_cat_dom"/>
</dbReference>
<evidence type="ECO:0000256" key="5">
    <source>
        <dbReference type="HAMAP-Rule" id="MF_03210"/>
    </source>
</evidence>
<comment type="catalytic activity">
    <reaction evidence="1 5">
        <text>formate + NAD(+) = CO2 + NADH</text>
        <dbReference type="Rhea" id="RHEA:15985"/>
        <dbReference type="ChEBI" id="CHEBI:15740"/>
        <dbReference type="ChEBI" id="CHEBI:16526"/>
        <dbReference type="ChEBI" id="CHEBI:57540"/>
        <dbReference type="ChEBI" id="CHEBI:57945"/>
        <dbReference type="EC" id="1.17.1.9"/>
    </reaction>
</comment>
<feature type="binding site" evidence="5">
    <location>
        <begin position="259"/>
        <end position="263"/>
    </location>
    <ligand>
        <name>NAD(+)</name>
        <dbReference type="ChEBI" id="CHEBI:57540"/>
    </ligand>
</feature>
<comment type="subunit">
    <text evidence="5">Homodimer.</text>
</comment>
<keyword evidence="4 5" id="KW-0520">NAD</keyword>
<dbReference type="PANTHER" id="PTHR42938">
    <property type="entry name" value="FORMATE DEHYDROGENASE 1"/>
    <property type="match status" value="1"/>
</dbReference>
<feature type="binding site" evidence="5">
    <location>
        <begin position="335"/>
        <end position="338"/>
    </location>
    <ligand>
        <name>NAD(+)</name>
        <dbReference type="ChEBI" id="CHEBI:57540"/>
    </ligand>
</feature>
<dbReference type="InterPro" id="IPR036291">
    <property type="entry name" value="NAD(P)-bd_dom_sf"/>
</dbReference>
<dbReference type="AlphaFoldDB" id="A0A2A6LVK8"/>
<accession>A0A2A6LVK8</accession>
<feature type="binding site" evidence="5">
    <location>
        <position position="125"/>
    </location>
    <ligand>
        <name>substrate</name>
    </ligand>
</feature>
<organism evidence="9 10">
    <name type="scientific">Rhizobium fredii</name>
    <name type="common">Sinorhizobium fredii</name>
    <dbReference type="NCBI Taxonomy" id="380"/>
    <lineage>
        <taxon>Bacteria</taxon>
        <taxon>Pseudomonadati</taxon>
        <taxon>Pseudomonadota</taxon>
        <taxon>Alphaproteobacteria</taxon>
        <taxon>Hyphomicrobiales</taxon>
        <taxon>Rhizobiaceae</taxon>
        <taxon>Sinorhizobium/Ensifer group</taxon>
        <taxon>Sinorhizobium</taxon>
    </lineage>
</organism>
<proteinExistence type="inferred from homology"/>
<comment type="subcellular location">
    <subcellularLocation>
        <location evidence="5">Cytoplasm</location>
    </subcellularLocation>
</comment>
<evidence type="ECO:0000256" key="3">
    <source>
        <dbReference type="ARBA" id="ARBA00023002"/>
    </source>
</evidence>
<dbReference type="PROSITE" id="PS00670">
    <property type="entry name" value="D_2_HYDROXYACID_DH_2"/>
    <property type="match status" value="1"/>
</dbReference>
<dbReference type="Pfam" id="PF00389">
    <property type="entry name" value="2-Hacid_dh"/>
    <property type="match status" value="1"/>
</dbReference>
<dbReference type="SUPFAM" id="SSF51735">
    <property type="entry name" value="NAD(P)-binding Rossmann-fold domains"/>
    <property type="match status" value="1"/>
</dbReference>
<dbReference type="GO" id="GO:0016616">
    <property type="term" value="F:oxidoreductase activity, acting on the CH-OH group of donors, NAD or NADP as acceptor"/>
    <property type="evidence" value="ECO:0007669"/>
    <property type="project" value="InterPro"/>
</dbReference>
<keyword evidence="5" id="KW-0963">Cytoplasm</keyword>
<dbReference type="PROSITE" id="PS00671">
    <property type="entry name" value="D_2_HYDROXYACID_DH_3"/>
    <property type="match status" value="1"/>
</dbReference>
<name>A0A2A6LVK8_RHIFR</name>
<dbReference type="SUPFAM" id="SSF52283">
    <property type="entry name" value="Formate/glycerate dehydrogenase catalytic domain-like"/>
    <property type="match status" value="1"/>
</dbReference>
<dbReference type="InterPro" id="IPR029753">
    <property type="entry name" value="D-isomer_DH_CS"/>
</dbReference>
<gene>
    <name evidence="9" type="ORF">CO661_19590</name>
</gene>
<feature type="region of interest" description="Disordered" evidence="6">
    <location>
        <begin position="382"/>
        <end position="401"/>
    </location>
</feature>
<dbReference type="InterPro" id="IPR033689">
    <property type="entry name" value="FDH_NAD-dep"/>
</dbReference>
<dbReference type="PROSITE" id="PS00065">
    <property type="entry name" value="D_2_HYDROXYACID_DH_1"/>
    <property type="match status" value="1"/>
</dbReference>
<feature type="binding site" evidence="5">
    <location>
        <position position="383"/>
    </location>
    <ligand>
        <name>NAD(+)</name>
        <dbReference type="ChEBI" id="CHEBI:57540"/>
    </ligand>
</feature>
<dbReference type="FunFam" id="3.40.50.720:FF:000057">
    <property type="entry name" value="Formate dehydrogenase"/>
    <property type="match status" value="1"/>
</dbReference>
<dbReference type="GO" id="GO:0051287">
    <property type="term" value="F:NAD binding"/>
    <property type="evidence" value="ECO:0007669"/>
    <property type="project" value="InterPro"/>
</dbReference>
<feature type="domain" description="D-isomer specific 2-hydroxyacid dehydrogenase NAD-binding" evidence="8">
    <location>
        <begin position="158"/>
        <end position="337"/>
    </location>
</feature>
<dbReference type="PANTHER" id="PTHR42938:SF9">
    <property type="entry name" value="FORMATE DEHYDROGENASE 1"/>
    <property type="match status" value="1"/>
</dbReference>
<evidence type="ECO:0000259" key="8">
    <source>
        <dbReference type="Pfam" id="PF02826"/>
    </source>
</evidence>
<feature type="binding site" evidence="5">
    <location>
        <position position="150"/>
    </location>
    <ligand>
        <name>NAD(+)</name>
        <dbReference type="ChEBI" id="CHEBI:57540"/>
    </ligand>
</feature>
<dbReference type="Gene3D" id="3.40.50.720">
    <property type="entry name" value="NAD(P)-binding Rossmann-like Domain"/>
    <property type="match status" value="2"/>
</dbReference>
<feature type="binding site" evidence="5">
    <location>
        <position position="149"/>
    </location>
    <ligand>
        <name>substrate</name>
    </ligand>
</feature>
<dbReference type="InterPro" id="IPR006140">
    <property type="entry name" value="D-isomer_DH_NAD-bd"/>
</dbReference>
<evidence type="ECO:0000256" key="6">
    <source>
        <dbReference type="SAM" id="MobiDB-lite"/>
    </source>
</evidence>
<dbReference type="GO" id="GO:0042183">
    <property type="term" value="P:formate catabolic process"/>
    <property type="evidence" value="ECO:0007669"/>
    <property type="project" value="UniProtKB-UniRule"/>
</dbReference>
<evidence type="ECO:0000313" key="9">
    <source>
        <dbReference type="EMBL" id="PDT46159.1"/>
    </source>
</evidence>
<protein>
    <recommendedName>
        <fullName evidence="2 5">Formate dehydrogenase</fullName>
        <shortName evidence="5">FDH</shortName>
        <ecNumber evidence="2 5">1.17.1.9</ecNumber>
    </recommendedName>
    <alternativeName>
        <fullName evidence="5">NAD-dependent formate dehydrogenase</fullName>
    </alternativeName>
</protein>
<comment type="caution">
    <text evidence="9">The sequence shown here is derived from an EMBL/GenBank/DDBJ whole genome shotgun (WGS) entry which is preliminary data.</text>
</comment>
<dbReference type="NCBIfam" id="NF005750">
    <property type="entry name" value="PRK07574.1"/>
    <property type="match status" value="1"/>
</dbReference>
<evidence type="ECO:0000256" key="4">
    <source>
        <dbReference type="ARBA" id="ARBA00023027"/>
    </source>
</evidence>
<reference evidence="9 10" key="1">
    <citation type="submission" date="2017-09" db="EMBL/GenBank/DDBJ databases">
        <title>Comparative genomics of rhizobia isolated from Phaseolus vulgaris in China.</title>
        <authorList>
            <person name="Tong W."/>
        </authorList>
    </citation>
    <scope>NUCLEOTIDE SEQUENCE [LARGE SCALE GENOMIC DNA]</scope>
    <source>
        <strain evidence="9 10">PCH1</strain>
    </source>
</reference>
<dbReference type="GO" id="GO:0008863">
    <property type="term" value="F:formate dehydrogenase (NAD+) activity"/>
    <property type="evidence" value="ECO:0007669"/>
    <property type="project" value="UniProtKB-UniRule"/>
</dbReference>
<dbReference type="EC" id="1.17.1.9" evidence="2 5"/>
<feature type="site" description="Important for catalytic activity" evidence="5">
    <location>
        <position position="287"/>
    </location>
</feature>
<feature type="binding site" evidence="5">
    <location>
        <position position="224"/>
    </location>
    <ligand>
        <name>NAD(+)</name>
        <dbReference type="ChEBI" id="CHEBI:57540"/>
    </ligand>
</feature>
<dbReference type="Pfam" id="PF02826">
    <property type="entry name" value="2-Hacid_dh_C"/>
    <property type="match status" value="1"/>
</dbReference>
<feature type="binding site" evidence="5">
    <location>
        <position position="285"/>
    </location>
    <ligand>
        <name>NAD(+)</name>
        <dbReference type="ChEBI" id="CHEBI:57540"/>
    </ligand>
</feature>
<evidence type="ECO:0000259" key="7">
    <source>
        <dbReference type="Pfam" id="PF00389"/>
    </source>
</evidence>